<dbReference type="EC" id="1.4.3.3" evidence="6"/>
<evidence type="ECO:0000259" key="11">
    <source>
        <dbReference type="Pfam" id="PF01266"/>
    </source>
</evidence>
<feature type="domain" description="FAD dependent oxidoreductase" evidence="11">
    <location>
        <begin position="49"/>
        <end position="357"/>
    </location>
</feature>
<dbReference type="AlphaFoldDB" id="A0A4R1HIA0"/>
<organism evidence="12 13">
    <name type="scientific">Pseudonocardia endophytica</name>
    <dbReference type="NCBI Taxonomy" id="401976"/>
    <lineage>
        <taxon>Bacteria</taxon>
        <taxon>Bacillati</taxon>
        <taxon>Actinomycetota</taxon>
        <taxon>Actinomycetes</taxon>
        <taxon>Pseudonocardiales</taxon>
        <taxon>Pseudonocardiaceae</taxon>
        <taxon>Pseudonocardia</taxon>
    </lineage>
</organism>
<gene>
    <name evidence="12" type="ORF">EV378_4115</name>
</gene>
<evidence type="ECO:0000313" key="12">
    <source>
        <dbReference type="EMBL" id="TCK20165.1"/>
    </source>
</evidence>
<comment type="caution">
    <text evidence="12">The sequence shown here is derived from an EMBL/GenBank/DDBJ whole genome shotgun (WGS) entry which is preliminary data.</text>
</comment>
<evidence type="ECO:0000256" key="2">
    <source>
        <dbReference type="ARBA" id="ARBA00006730"/>
    </source>
</evidence>
<dbReference type="InterPro" id="IPR006076">
    <property type="entry name" value="FAD-dep_OxRdtase"/>
</dbReference>
<evidence type="ECO:0000256" key="10">
    <source>
        <dbReference type="SAM" id="MobiDB-lite"/>
    </source>
</evidence>
<dbReference type="GO" id="GO:0003884">
    <property type="term" value="F:D-amino-acid oxidase activity"/>
    <property type="evidence" value="ECO:0007669"/>
    <property type="project" value="UniProtKB-EC"/>
</dbReference>
<dbReference type="OrthoDB" id="246701at2"/>
<proteinExistence type="inferred from homology"/>
<dbReference type="SUPFAM" id="SSF51971">
    <property type="entry name" value="Nucleotide-binding domain"/>
    <property type="match status" value="1"/>
</dbReference>
<dbReference type="PIRSF" id="PIRSF000189">
    <property type="entry name" value="D-aa_oxidase"/>
    <property type="match status" value="1"/>
</dbReference>
<dbReference type="Proteomes" id="UP000295560">
    <property type="component" value="Unassembled WGS sequence"/>
</dbReference>
<dbReference type="Gene3D" id="3.40.50.720">
    <property type="entry name" value="NAD(P)-binding Rossmann-like Domain"/>
    <property type="match status" value="1"/>
</dbReference>
<evidence type="ECO:0000256" key="8">
    <source>
        <dbReference type="ARBA" id="ARBA00049547"/>
    </source>
</evidence>
<evidence type="ECO:0000256" key="3">
    <source>
        <dbReference type="ARBA" id="ARBA00022630"/>
    </source>
</evidence>
<protein>
    <recommendedName>
        <fullName evidence="7">D-amino-acid oxidase</fullName>
        <ecNumber evidence="6">1.4.3.3</ecNumber>
    </recommendedName>
</protein>
<dbReference type="PANTHER" id="PTHR11530:SF11">
    <property type="entry name" value="D-ASPARTATE OXIDASE"/>
    <property type="match status" value="1"/>
</dbReference>
<keyword evidence="13" id="KW-1185">Reference proteome</keyword>
<keyword evidence="5" id="KW-0560">Oxidoreductase</keyword>
<evidence type="ECO:0000256" key="4">
    <source>
        <dbReference type="ARBA" id="ARBA00022827"/>
    </source>
</evidence>
<feature type="binding site" evidence="9">
    <location>
        <position position="313"/>
    </location>
    <ligand>
        <name>D-serine</name>
        <dbReference type="ChEBI" id="CHEBI:35247"/>
    </ligand>
</feature>
<evidence type="ECO:0000313" key="13">
    <source>
        <dbReference type="Proteomes" id="UP000295560"/>
    </source>
</evidence>
<reference evidence="12 13" key="1">
    <citation type="submission" date="2019-03" db="EMBL/GenBank/DDBJ databases">
        <title>Sequencing the genomes of 1000 actinobacteria strains.</title>
        <authorList>
            <person name="Klenk H.-P."/>
        </authorList>
    </citation>
    <scope>NUCLEOTIDE SEQUENCE [LARGE SCALE GENOMIC DNA]</scope>
    <source>
        <strain evidence="12 13">DSM 44969</strain>
    </source>
</reference>
<dbReference type="GO" id="GO:0005737">
    <property type="term" value="C:cytoplasm"/>
    <property type="evidence" value="ECO:0007669"/>
    <property type="project" value="TreeGrafter"/>
</dbReference>
<dbReference type="PANTHER" id="PTHR11530">
    <property type="entry name" value="D-AMINO ACID OXIDASE"/>
    <property type="match status" value="1"/>
</dbReference>
<evidence type="ECO:0000256" key="1">
    <source>
        <dbReference type="ARBA" id="ARBA00001974"/>
    </source>
</evidence>
<accession>A0A4R1HIA0</accession>
<feature type="compositionally biased region" description="Basic residues" evidence="10">
    <location>
        <begin position="1"/>
        <end position="14"/>
    </location>
</feature>
<feature type="binding site" evidence="9">
    <location>
        <begin position="340"/>
        <end position="345"/>
    </location>
    <ligand>
        <name>FAD</name>
        <dbReference type="ChEBI" id="CHEBI:57692"/>
    </ligand>
</feature>
<comment type="cofactor">
    <cofactor evidence="1 9">
        <name>FAD</name>
        <dbReference type="ChEBI" id="CHEBI:57692"/>
    </cofactor>
</comment>
<sequence>MRRRRPGQPHRSARAGRSSTRVGFRTGGFRSGPVARHGGPVTGSPNRRAVVVGAGITGLTCAIRLLERGWSVRVLSDAPVEGTTSHLAAAVWFPTRAGPRDRVLDWGRRTFTELAAQARAGVPGVVMRESLALYRSEPEEPWWAAAVDGLRPARADELPPGYRFGLRFAVPLVEMPVHLPWLAAELERRGGTHETRRVASLAEAGRGADVVVHCSGLGARTLAGDASVIPVRGRIVRVPNPGLTLSVRDEQHPDGRAYVHPRADDCILGGTLDEDEWDATPDPAASAAIVRRCTDIVPALRDTEILEHVAGLRPARPEVRLEMEPATADRPPVIHDYGHGGSGITLGWGCADDVAALADRVT</sequence>
<comment type="catalytic activity">
    <reaction evidence="8">
        <text>a D-alpha-amino acid + O2 + H2O = a 2-oxocarboxylate + H2O2 + NH4(+)</text>
        <dbReference type="Rhea" id="RHEA:21816"/>
        <dbReference type="ChEBI" id="CHEBI:15377"/>
        <dbReference type="ChEBI" id="CHEBI:15379"/>
        <dbReference type="ChEBI" id="CHEBI:16240"/>
        <dbReference type="ChEBI" id="CHEBI:28938"/>
        <dbReference type="ChEBI" id="CHEBI:35179"/>
        <dbReference type="ChEBI" id="CHEBI:59871"/>
        <dbReference type="EC" id="1.4.3.3"/>
    </reaction>
    <physiologicalReaction direction="left-to-right" evidence="8">
        <dbReference type="Rhea" id="RHEA:21817"/>
    </physiologicalReaction>
</comment>
<feature type="binding site" evidence="9">
    <location>
        <position position="341"/>
    </location>
    <ligand>
        <name>D-dopa</name>
        <dbReference type="ChEBI" id="CHEBI:149689"/>
    </ligand>
</feature>
<feature type="region of interest" description="Disordered" evidence="10">
    <location>
        <begin position="1"/>
        <end position="42"/>
    </location>
</feature>
<dbReference type="Gene3D" id="3.30.9.10">
    <property type="entry name" value="D-Amino Acid Oxidase, subunit A, domain 2"/>
    <property type="match status" value="1"/>
</dbReference>
<dbReference type="SUPFAM" id="SSF54373">
    <property type="entry name" value="FAD-linked reductases, C-terminal domain"/>
    <property type="match status" value="1"/>
</dbReference>
<keyword evidence="4 9" id="KW-0274">FAD</keyword>
<evidence type="ECO:0000256" key="7">
    <source>
        <dbReference type="ARBA" id="ARBA00039751"/>
    </source>
</evidence>
<dbReference type="GO" id="GO:0071949">
    <property type="term" value="F:FAD binding"/>
    <property type="evidence" value="ECO:0007669"/>
    <property type="project" value="InterPro"/>
</dbReference>
<evidence type="ECO:0000256" key="6">
    <source>
        <dbReference type="ARBA" id="ARBA00039101"/>
    </source>
</evidence>
<dbReference type="EMBL" id="SMFZ01000002">
    <property type="protein sequence ID" value="TCK20165.1"/>
    <property type="molecule type" value="Genomic_DNA"/>
</dbReference>
<evidence type="ECO:0000256" key="5">
    <source>
        <dbReference type="ARBA" id="ARBA00023002"/>
    </source>
</evidence>
<dbReference type="Pfam" id="PF01266">
    <property type="entry name" value="DAO"/>
    <property type="match status" value="1"/>
</dbReference>
<feature type="binding site" evidence="9">
    <location>
        <position position="258"/>
    </location>
    <ligand>
        <name>D-dopa</name>
        <dbReference type="ChEBI" id="CHEBI:149689"/>
    </ligand>
</feature>
<evidence type="ECO:0000256" key="9">
    <source>
        <dbReference type="PIRSR" id="PIRSR000189-1"/>
    </source>
</evidence>
<feature type="binding site" evidence="9">
    <location>
        <position position="198"/>
    </location>
    <ligand>
        <name>FAD</name>
        <dbReference type="ChEBI" id="CHEBI:57692"/>
    </ligand>
</feature>
<feature type="binding site" evidence="9">
    <location>
        <begin position="84"/>
        <end position="85"/>
    </location>
    <ligand>
        <name>FAD</name>
        <dbReference type="ChEBI" id="CHEBI:57692"/>
    </ligand>
</feature>
<comment type="similarity">
    <text evidence="2">Belongs to the DAMOX/DASOX family.</text>
</comment>
<name>A0A4R1HIA0_PSEEN</name>
<dbReference type="GO" id="GO:0019478">
    <property type="term" value="P:D-amino acid catabolic process"/>
    <property type="evidence" value="ECO:0007669"/>
    <property type="project" value="TreeGrafter"/>
</dbReference>
<dbReference type="InterPro" id="IPR023209">
    <property type="entry name" value="DAO"/>
</dbReference>
<keyword evidence="3" id="KW-0285">Flavoprotein</keyword>